<comment type="similarity">
    <text evidence="1">Belongs to the AB hydrolase superfamily.</text>
</comment>
<dbReference type="FunFam" id="3.40.50.1820:FF:000042">
    <property type="entry name" value="probable strigolactone esterase DAD2"/>
    <property type="match status" value="1"/>
</dbReference>
<reference evidence="4" key="2">
    <citation type="submission" date="2023-04" db="EMBL/GenBank/DDBJ databases">
        <authorList>
            <person name="Bruccoleri R.E."/>
            <person name="Oakeley E.J."/>
            <person name="Faust A.-M."/>
            <person name="Dessus-Babus S."/>
            <person name="Altorfer M."/>
            <person name="Burckhardt D."/>
            <person name="Oertli M."/>
            <person name="Naumann U."/>
            <person name="Petersen F."/>
            <person name="Wong J."/>
        </authorList>
    </citation>
    <scope>NUCLEOTIDE SEQUENCE</scope>
    <source>
        <strain evidence="4">GSM-AAB239-AS_SAM_17_03QT</strain>
        <tissue evidence="4">Leaf</tissue>
    </source>
</reference>
<evidence type="ECO:0000313" key="4">
    <source>
        <dbReference type="EMBL" id="KAJ6847152.1"/>
    </source>
</evidence>
<sequence length="267" mass="29100">MNTRIVGCGEVTMVLSHGYGGSQSVWDDVVPHLSQRYRVLLFDWSFSSAVDPSSLPDAGSDPSRYSSLGGLADDLVSLLDEMELGRVVFVGHSMAGMVGCLASVRRPDLFAYLVLIGASPRYYNSEDYEGGFERKEVEGLVSSIESDFLTWAKSFAALAVGADDPESVEKFGRSLAGMRPEAAVPLARTLFFGDLRDVVEKVEVPCTIIQGANDFVVPVSVAHYMKSRMKGKARVEIMDSDGHFPQLTSPRMLLNIIDSHLMPLIIG</sequence>
<name>A0AAX6I1W0_IRIPA</name>
<evidence type="ECO:0000256" key="1">
    <source>
        <dbReference type="ARBA" id="ARBA00008645"/>
    </source>
</evidence>
<keyword evidence="2" id="KW-0378">Hydrolase</keyword>
<gene>
    <name evidence="4" type="ORF">M6B38_285095</name>
</gene>
<protein>
    <submittedName>
        <fullName evidence="4">Strigolactone esterase D14-like</fullName>
    </submittedName>
</protein>
<reference evidence="4" key="1">
    <citation type="journal article" date="2023" name="GigaByte">
        <title>Genome assembly of the bearded iris, Iris pallida Lam.</title>
        <authorList>
            <person name="Bruccoleri R.E."/>
            <person name="Oakeley E.J."/>
            <person name="Faust A.M.E."/>
            <person name="Altorfer M."/>
            <person name="Dessus-Babus S."/>
            <person name="Burckhardt D."/>
            <person name="Oertli M."/>
            <person name="Naumann U."/>
            <person name="Petersen F."/>
            <person name="Wong J."/>
        </authorList>
    </citation>
    <scope>NUCLEOTIDE SEQUENCE</scope>
    <source>
        <strain evidence="4">GSM-AAB239-AS_SAM_17_03QT</strain>
    </source>
</reference>
<dbReference type="GO" id="GO:0016787">
    <property type="term" value="F:hydrolase activity"/>
    <property type="evidence" value="ECO:0007669"/>
    <property type="project" value="UniProtKB-KW"/>
</dbReference>
<organism evidence="4 5">
    <name type="scientific">Iris pallida</name>
    <name type="common">Sweet iris</name>
    <dbReference type="NCBI Taxonomy" id="29817"/>
    <lineage>
        <taxon>Eukaryota</taxon>
        <taxon>Viridiplantae</taxon>
        <taxon>Streptophyta</taxon>
        <taxon>Embryophyta</taxon>
        <taxon>Tracheophyta</taxon>
        <taxon>Spermatophyta</taxon>
        <taxon>Magnoliopsida</taxon>
        <taxon>Liliopsida</taxon>
        <taxon>Asparagales</taxon>
        <taxon>Iridaceae</taxon>
        <taxon>Iridoideae</taxon>
        <taxon>Irideae</taxon>
        <taxon>Iris</taxon>
    </lineage>
</organism>
<accession>A0AAX6I1W0</accession>
<dbReference type="EMBL" id="JANAVB010005597">
    <property type="protein sequence ID" value="KAJ6847152.1"/>
    <property type="molecule type" value="Genomic_DNA"/>
</dbReference>
<feature type="domain" description="AB hydrolase-1" evidence="3">
    <location>
        <begin position="14"/>
        <end position="251"/>
    </location>
</feature>
<comment type="caution">
    <text evidence="4">The sequence shown here is derived from an EMBL/GenBank/DDBJ whole genome shotgun (WGS) entry which is preliminary data.</text>
</comment>
<dbReference type="AlphaFoldDB" id="A0AAX6I1W0"/>
<dbReference type="Pfam" id="PF12697">
    <property type="entry name" value="Abhydrolase_6"/>
    <property type="match status" value="1"/>
</dbReference>
<dbReference type="InterPro" id="IPR029058">
    <property type="entry name" value="AB_hydrolase_fold"/>
</dbReference>
<evidence type="ECO:0000259" key="3">
    <source>
        <dbReference type="Pfam" id="PF12697"/>
    </source>
</evidence>
<dbReference type="PANTHER" id="PTHR43039">
    <property type="entry name" value="ESTERASE-RELATED"/>
    <property type="match status" value="1"/>
</dbReference>
<keyword evidence="5" id="KW-1185">Reference proteome</keyword>
<evidence type="ECO:0000256" key="2">
    <source>
        <dbReference type="ARBA" id="ARBA00022801"/>
    </source>
</evidence>
<dbReference type="InterPro" id="IPR000073">
    <property type="entry name" value="AB_hydrolase_1"/>
</dbReference>
<dbReference type="SUPFAM" id="SSF53474">
    <property type="entry name" value="alpha/beta-Hydrolases"/>
    <property type="match status" value="1"/>
</dbReference>
<proteinExistence type="inferred from homology"/>
<evidence type="ECO:0000313" key="5">
    <source>
        <dbReference type="Proteomes" id="UP001140949"/>
    </source>
</evidence>
<dbReference type="Gene3D" id="3.40.50.1820">
    <property type="entry name" value="alpha/beta hydrolase"/>
    <property type="match status" value="1"/>
</dbReference>
<dbReference type="Proteomes" id="UP001140949">
    <property type="component" value="Unassembled WGS sequence"/>
</dbReference>